<dbReference type="PANTHER" id="PTHR16308">
    <property type="entry name" value="UBIQUITIN ASSOCIATED PROTEIN 2-LIKE/LINGERER"/>
    <property type="match status" value="1"/>
</dbReference>
<keyword evidence="8" id="KW-0597">Phosphoprotein</keyword>
<keyword evidence="11" id="KW-0832">Ubl conjugation</keyword>
<comment type="caution">
    <text evidence="18">The sequence shown here is derived from an EMBL/GenBank/DDBJ whole genome shotgun (WGS) entry which is preliminary data.</text>
</comment>
<dbReference type="OrthoDB" id="5396806at2759"/>
<dbReference type="PANTHER" id="PTHR16308:SF13">
    <property type="entry name" value="PROTEIN LINGERER"/>
    <property type="match status" value="1"/>
</dbReference>
<comment type="subcellular location">
    <subcellularLocation>
        <location evidence="3">Chromosome</location>
        <location evidence="3">Telomere</location>
    </subcellularLocation>
    <subcellularLocation>
        <location evidence="2">Cytoplasm</location>
    </subcellularLocation>
    <subcellularLocation>
        <location evidence="1">Nucleus</location>
    </subcellularLocation>
</comment>
<feature type="compositionally biased region" description="Low complexity" evidence="16">
    <location>
        <begin position="835"/>
        <end position="851"/>
    </location>
</feature>
<dbReference type="InterPro" id="IPR041803">
    <property type="entry name" value="DEF1_CUE"/>
</dbReference>
<evidence type="ECO:0000256" key="11">
    <source>
        <dbReference type="ARBA" id="ARBA00022843"/>
    </source>
</evidence>
<keyword evidence="10" id="KW-0833">Ubl conjugation pathway</keyword>
<evidence type="ECO:0000256" key="8">
    <source>
        <dbReference type="ARBA" id="ARBA00022553"/>
    </source>
</evidence>
<keyword evidence="19" id="KW-1185">Reference proteome</keyword>
<evidence type="ECO:0000256" key="15">
    <source>
        <dbReference type="ARBA" id="ARBA00023242"/>
    </source>
</evidence>
<dbReference type="GO" id="GO:0003677">
    <property type="term" value="F:DNA binding"/>
    <property type="evidence" value="ECO:0007669"/>
    <property type="project" value="UniProtKB-KW"/>
</dbReference>
<evidence type="ECO:0000256" key="9">
    <source>
        <dbReference type="ARBA" id="ARBA00022763"/>
    </source>
</evidence>
<evidence type="ECO:0000256" key="2">
    <source>
        <dbReference type="ARBA" id="ARBA00004496"/>
    </source>
</evidence>
<dbReference type="GO" id="GO:0006281">
    <property type="term" value="P:DNA repair"/>
    <property type="evidence" value="ECO:0007669"/>
    <property type="project" value="UniProtKB-KW"/>
</dbReference>
<reference evidence="19" key="1">
    <citation type="journal article" date="2016" name="Nat. Commun.">
        <title>Genome analysis of three Pneumocystis species reveals adaptation mechanisms to life exclusively in mammalian hosts.</title>
        <authorList>
            <person name="Ma L."/>
            <person name="Chen Z."/>
            <person name="Huang D.W."/>
            <person name="Kutty G."/>
            <person name="Ishihara M."/>
            <person name="Wang H."/>
            <person name="Abouelleil A."/>
            <person name="Bishop L."/>
            <person name="Davey E."/>
            <person name="Deng R."/>
            <person name="Deng X."/>
            <person name="Fan L."/>
            <person name="Fantoni G."/>
            <person name="Fitzgerald M."/>
            <person name="Gogineni E."/>
            <person name="Goldberg J.M."/>
            <person name="Handley G."/>
            <person name="Hu X."/>
            <person name="Huber C."/>
            <person name="Jiao X."/>
            <person name="Jones K."/>
            <person name="Levin J.Z."/>
            <person name="Liu Y."/>
            <person name="Macdonald P."/>
            <person name="Melnikov A."/>
            <person name="Raley C."/>
            <person name="Sassi M."/>
            <person name="Sherman B.T."/>
            <person name="Song X."/>
            <person name="Sykes S."/>
            <person name="Tran B."/>
            <person name="Walsh L."/>
            <person name="Xia Y."/>
            <person name="Yang J."/>
            <person name="Young S."/>
            <person name="Zeng Q."/>
            <person name="Zheng X."/>
            <person name="Stephens R."/>
            <person name="Nusbaum C."/>
            <person name="Birren B.W."/>
            <person name="Azadi P."/>
            <person name="Lempicki R.A."/>
            <person name="Cuomo C.A."/>
            <person name="Kovacs J.A."/>
        </authorList>
    </citation>
    <scope>NUCLEOTIDE SEQUENCE [LARGE SCALE GENOMIC DNA]</scope>
    <source>
        <strain evidence="19">B123</strain>
    </source>
</reference>
<dbReference type="GeneID" id="19894692"/>
<keyword evidence="14" id="KW-0234">DNA repair</keyword>
<protein>
    <recommendedName>
        <fullName evidence="5">RNA polymerase II degradation factor 1</fullName>
    </recommendedName>
</protein>
<accession>M7NQ66</accession>
<keyword evidence="6" id="KW-0158">Chromosome</keyword>
<feature type="domain" description="CUE" evidence="17">
    <location>
        <begin position="65"/>
        <end position="108"/>
    </location>
</feature>
<dbReference type="Proteomes" id="UP000011958">
    <property type="component" value="Unassembled WGS sequence"/>
</dbReference>
<evidence type="ECO:0000256" key="1">
    <source>
        <dbReference type="ARBA" id="ARBA00004123"/>
    </source>
</evidence>
<dbReference type="VEuPathDB" id="FungiDB:PNEG_00994"/>
<dbReference type="EMBL" id="AFWA02000003">
    <property type="protein sequence ID" value="EMR10848.1"/>
    <property type="molecule type" value="Genomic_DNA"/>
</dbReference>
<feature type="compositionally biased region" description="Polar residues" evidence="16">
    <location>
        <begin position="725"/>
        <end position="734"/>
    </location>
</feature>
<dbReference type="eggNOG" id="ENOG502S359">
    <property type="taxonomic scope" value="Eukaryota"/>
</dbReference>
<evidence type="ECO:0000256" key="4">
    <source>
        <dbReference type="ARBA" id="ARBA00005491"/>
    </source>
</evidence>
<dbReference type="CDD" id="cd14368">
    <property type="entry name" value="CUE_DEF1_like"/>
    <property type="match status" value="1"/>
</dbReference>
<dbReference type="GO" id="GO:0005634">
    <property type="term" value="C:nucleus"/>
    <property type="evidence" value="ECO:0007669"/>
    <property type="project" value="UniProtKB-SubCell"/>
</dbReference>
<evidence type="ECO:0000256" key="16">
    <source>
        <dbReference type="SAM" id="MobiDB-lite"/>
    </source>
</evidence>
<organism evidence="18 19">
    <name type="scientific">Pneumocystis murina (strain B123)</name>
    <name type="common">Mouse pneumocystis pneumonia agent</name>
    <name type="synonym">Pneumocystis carinii f. sp. muris</name>
    <dbReference type="NCBI Taxonomy" id="1069680"/>
    <lineage>
        <taxon>Eukaryota</taxon>
        <taxon>Fungi</taxon>
        <taxon>Dikarya</taxon>
        <taxon>Ascomycota</taxon>
        <taxon>Taphrinomycotina</taxon>
        <taxon>Pneumocystomycetes</taxon>
        <taxon>Pneumocystaceae</taxon>
        <taxon>Pneumocystis</taxon>
    </lineage>
</organism>
<evidence type="ECO:0000256" key="3">
    <source>
        <dbReference type="ARBA" id="ARBA00004574"/>
    </source>
</evidence>
<evidence type="ECO:0000259" key="17">
    <source>
        <dbReference type="PROSITE" id="PS51140"/>
    </source>
</evidence>
<dbReference type="InterPro" id="IPR003892">
    <property type="entry name" value="CUE"/>
</dbReference>
<feature type="region of interest" description="Disordered" evidence="16">
    <location>
        <begin position="497"/>
        <end position="529"/>
    </location>
</feature>
<dbReference type="InterPro" id="IPR051833">
    <property type="entry name" value="TC-DDR_regulator"/>
</dbReference>
<dbReference type="STRING" id="1069680.M7NQ66"/>
<evidence type="ECO:0000256" key="12">
    <source>
        <dbReference type="ARBA" id="ARBA00022895"/>
    </source>
</evidence>
<feature type="compositionally biased region" description="Basic and acidic residues" evidence="16">
    <location>
        <begin position="140"/>
        <end position="157"/>
    </location>
</feature>
<feature type="region of interest" description="Disordered" evidence="16">
    <location>
        <begin position="1"/>
        <end position="55"/>
    </location>
</feature>
<dbReference type="GO" id="GO:0005737">
    <property type="term" value="C:cytoplasm"/>
    <property type="evidence" value="ECO:0007669"/>
    <property type="project" value="UniProtKB-SubCell"/>
</dbReference>
<evidence type="ECO:0000313" key="19">
    <source>
        <dbReference type="Proteomes" id="UP000011958"/>
    </source>
</evidence>
<feature type="region of interest" description="Disordered" evidence="16">
    <location>
        <begin position="725"/>
        <end position="791"/>
    </location>
</feature>
<proteinExistence type="inferred from homology"/>
<evidence type="ECO:0000256" key="6">
    <source>
        <dbReference type="ARBA" id="ARBA00022454"/>
    </source>
</evidence>
<gene>
    <name evidence="18" type="ORF">PNEG_00994</name>
</gene>
<evidence type="ECO:0000256" key="13">
    <source>
        <dbReference type="ARBA" id="ARBA00023125"/>
    </source>
</evidence>
<evidence type="ECO:0000313" key="18">
    <source>
        <dbReference type="EMBL" id="EMR10848.1"/>
    </source>
</evidence>
<dbReference type="Pfam" id="PF02845">
    <property type="entry name" value="CUE"/>
    <property type="match status" value="1"/>
</dbReference>
<keyword evidence="12" id="KW-0779">Telomere</keyword>
<feature type="compositionally biased region" description="Polar residues" evidence="16">
    <location>
        <begin position="27"/>
        <end position="55"/>
    </location>
</feature>
<dbReference type="GO" id="GO:0000781">
    <property type="term" value="C:chromosome, telomeric region"/>
    <property type="evidence" value="ECO:0007669"/>
    <property type="project" value="UniProtKB-SubCell"/>
</dbReference>
<name>M7NQ66_PNEMU</name>
<sequence length="885" mass="100343">MTEVQQLQKKQSRKEFRQTHPRRSHNHGTQETYKTQVSMEKSSQENPEETSTNPLSLESAMLKTRYHRQLLSCKELFPDWTEDDILYAIQEASGDFELAVTRISEGRADKWGEVKKRTKDKGKKQDALHSSTSLVGGGKNFRDKIRDPKNVKNKENFPKSGGGRSNGISKRNHQTLSDSSLVVWDTVKNAESRTVSIDTTGTASNIKSSWTSYQQSRDSLEQCLDVKKDINKTIEYDIKETENSIWEDFNPINQDSGSISAWSDAATKASSVTAGWGESGSFYMSNAESQNSSSSKLRTKVISPGMNPSWASLLKQESIPDMQEQQLSPISRTSFRSDENFTNTFTISKLTEKKDHEIINGLNHVPIVSKTPLTALNLESINKENIEHVVSLKKPKNSINIANQSLNNTARFHEFNKSHSSKSTYHRHLSQDAPVVMPNLTNISERVEVQFGSLNISDQENGLFLNREKSKPELNSVSQGISMNLHSPIGPALQPPQSIGNSESTDLQKTQKIYPESSNTTQQPHLLPNRTTMFPSNLNKTNQQLSEQKQVQFQPFDQDSYNNYTNHPIRDHVPNFGNFSLPNEYQRFYGSEDSRPHFTQGYYDPSAFSCGQPSNTSIHRDASNINNEYIQTSRFDPNALEGSSIPSQQVASGPIVHKQVPMGPNTLSQSHSSTQGHFHQAQTYPIHPYYNPYTAYYVNQYGYGNYPYTKQNIYNHLQQDYSRSYNENSFTNSDTTKKFNGHRRDLSQSTNQGNPQDYPASKSQNSNTSQQQQWSQQKNISNNSLDYTGEKLNTTTHQSNYIQHMQKFHQQNPVRPIYPGSSHTFPPYLQQPLHPQASSTQSSSTQAQPSPYSMHPHAIGFHGPYQPMLNRQDHPNLNWTNYTSH</sequence>
<keyword evidence="15" id="KW-0539">Nucleus</keyword>
<evidence type="ECO:0000256" key="10">
    <source>
        <dbReference type="ARBA" id="ARBA00022786"/>
    </source>
</evidence>
<keyword evidence="7" id="KW-0963">Cytoplasm</keyword>
<dbReference type="HOGENOM" id="CLU_325742_0_0_1"/>
<dbReference type="RefSeq" id="XP_007872908.1">
    <property type="nucleotide sequence ID" value="XM_007874717.1"/>
</dbReference>
<dbReference type="PROSITE" id="PS51140">
    <property type="entry name" value="CUE"/>
    <property type="match status" value="1"/>
</dbReference>
<feature type="region of interest" description="Disordered" evidence="16">
    <location>
        <begin position="114"/>
        <end position="172"/>
    </location>
</feature>
<feature type="compositionally biased region" description="Low complexity" evidence="16">
    <location>
        <begin position="761"/>
        <end position="784"/>
    </location>
</feature>
<dbReference type="GO" id="GO:0043130">
    <property type="term" value="F:ubiquitin binding"/>
    <property type="evidence" value="ECO:0007669"/>
    <property type="project" value="InterPro"/>
</dbReference>
<evidence type="ECO:0000256" key="14">
    <source>
        <dbReference type="ARBA" id="ARBA00023204"/>
    </source>
</evidence>
<keyword evidence="13" id="KW-0238">DNA-binding</keyword>
<feature type="region of interest" description="Disordered" evidence="16">
    <location>
        <begin position="813"/>
        <end position="869"/>
    </location>
</feature>
<comment type="similarity">
    <text evidence="4">Belongs to the DEF1 family.</text>
</comment>
<dbReference type="AlphaFoldDB" id="M7NQ66"/>
<evidence type="ECO:0000256" key="5">
    <source>
        <dbReference type="ARBA" id="ARBA00020536"/>
    </source>
</evidence>
<keyword evidence="9" id="KW-0227">DNA damage</keyword>
<evidence type="ECO:0000256" key="7">
    <source>
        <dbReference type="ARBA" id="ARBA00022490"/>
    </source>
</evidence>